<dbReference type="RefSeq" id="WP_342159764.1">
    <property type="nucleotide sequence ID" value="NZ_JBCDNA010000002.1"/>
</dbReference>
<dbReference type="SUPFAM" id="SSF49899">
    <property type="entry name" value="Concanavalin A-like lectins/glucanases"/>
    <property type="match status" value="1"/>
</dbReference>
<comment type="caution">
    <text evidence="3">The sequence shown here is derived from an EMBL/GenBank/DDBJ whole genome shotgun (WGS) entry which is preliminary data.</text>
</comment>
<proteinExistence type="inferred from homology"/>
<sequence>MKTIYKSIFYLLLILGINGCQEDEPKLETLLVPTNLDITAQVFDDESGNVTVTTTADNALTIHVIFKENAEPVVVSPGETAQYQYIRSGDYSQIITVIAYGPGGIASSKTISVDLSVRLLIDPDILRKIAGDGSKRWVWNQKEEGHWGADAAFNDENNGYKAPPNSISPCAYDDVLIFGYDANDNYTYQMELGENNETLVGWADVQYFFPNSNPSQYVDECLDITNTDPKIETDTGFLIFRGDDGELYLQVENSTLSFWSGAQVYKILELTDDLLSVRGDHKPILEGIEIAYYHEFRPEDYDPNKDQDFTNLVWQDEFDTDGAPSAENWNYDIGRGSNGWGNNESQYYTDRTENVTVSDGVLKITAKKESFEGAEYTSARLKTQDKFDFTYGRVDVRAKLAGAGGTWPAIWMLGSNFTTVGWPKCGEIDIMEYVGNNPGTVQSAIHTPSSSGNTVNVKSASITNETSEFHVYSVIWSGDKISFLIDDEKFYSYEPDVKDEGTWPFDASQFLIMNVAVGGTLGGSIDPDFSESVMEIDYVRVYQ</sequence>
<dbReference type="PANTHER" id="PTHR10963">
    <property type="entry name" value="GLYCOSYL HYDROLASE-RELATED"/>
    <property type="match status" value="1"/>
</dbReference>
<dbReference type="CDD" id="cd08023">
    <property type="entry name" value="GH16_laminarinase_like"/>
    <property type="match status" value="1"/>
</dbReference>
<dbReference type="Gene3D" id="2.60.120.200">
    <property type="match status" value="1"/>
</dbReference>
<keyword evidence="4" id="KW-1185">Reference proteome</keyword>
<dbReference type="InterPro" id="IPR013320">
    <property type="entry name" value="ConA-like_dom_sf"/>
</dbReference>
<accession>A0ABU9L1W7</accession>
<dbReference type="PROSITE" id="PS51762">
    <property type="entry name" value="GH16_2"/>
    <property type="match status" value="1"/>
</dbReference>
<name>A0ABU9L1W7_9FLAO</name>
<evidence type="ECO:0000259" key="2">
    <source>
        <dbReference type="PROSITE" id="PS51762"/>
    </source>
</evidence>
<dbReference type="InterPro" id="IPR050546">
    <property type="entry name" value="Glycosyl_Hydrlase_16"/>
</dbReference>
<evidence type="ECO:0000313" key="3">
    <source>
        <dbReference type="EMBL" id="MEL4455805.1"/>
    </source>
</evidence>
<dbReference type="PANTHER" id="PTHR10963:SF55">
    <property type="entry name" value="GLYCOSIDE HYDROLASE FAMILY 16 PROTEIN"/>
    <property type="match status" value="1"/>
</dbReference>
<protein>
    <submittedName>
        <fullName evidence="3">Family 16 glycosylhydrolase</fullName>
    </submittedName>
</protein>
<comment type="similarity">
    <text evidence="1">Belongs to the glycosyl hydrolase 16 family.</text>
</comment>
<dbReference type="InterPro" id="IPR000757">
    <property type="entry name" value="Beta-glucanase-like"/>
</dbReference>
<reference evidence="3 4" key="1">
    <citation type="submission" date="2024-04" db="EMBL/GenBank/DDBJ databases">
        <title>whole genome sequencing of Lutimonas vermicola strain IMCC1616.</title>
        <authorList>
            <person name="Bae S.S."/>
        </authorList>
    </citation>
    <scope>NUCLEOTIDE SEQUENCE [LARGE SCALE GENOMIC DNA]</scope>
    <source>
        <strain evidence="3 4">IMCC1616</strain>
    </source>
</reference>
<feature type="domain" description="GH16" evidence="2">
    <location>
        <begin position="307"/>
        <end position="543"/>
    </location>
</feature>
<dbReference type="EMBL" id="JBCDNA010000002">
    <property type="protein sequence ID" value="MEL4455805.1"/>
    <property type="molecule type" value="Genomic_DNA"/>
</dbReference>
<evidence type="ECO:0000256" key="1">
    <source>
        <dbReference type="ARBA" id="ARBA00006865"/>
    </source>
</evidence>
<evidence type="ECO:0000313" key="4">
    <source>
        <dbReference type="Proteomes" id="UP001474120"/>
    </source>
</evidence>
<dbReference type="Proteomes" id="UP001474120">
    <property type="component" value="Unassembled WGS sequence"/>
</dbReference>
<gene>
    <name evidence="3" type="ORF">AABB81_07850</name>
</gene>
<dbReference type="Pfam" id="PF00722">
    <property type="entry name" value="Glyco_hydro_16"/>
    <property type="match status" value="1"/>
</dbReference>
<organism evidence="3 4">
    <name type="scientific">Lutimonas vermicola</name>
    <dbReference type="NCBI Taxonomy" id="414288"/>
    <lineage>
        <taxon>Bacteria</taxon>
        <taxon>Pseudomonadati</taxon>
        <taxon>Bacteroidota</taxon>
        <taxon>Flavobacteriia</taxon>
        <taxon>Flavobacteriales</taxon>
        <taxon>Flavobacteriaceae</taxon>
        <taxon>Lutimonas</taxon>
    </lineage>
</organism>